<evidence type="ECO:0000313" key="1">
    <source>
        <dbReference type="EMBL" id="OTF81771.1"/>
    </source>
</evidence>
<organism evidence="1 2">
    <name type="scientific">Euroglyphus maynei</name>
    <name type="common">Mayne's house dust mite</name>
    <dbReference type="NCBI Taxonomy" id="6958"/>
    <lineage>
        <taxon>Eukaryota</taxon>
        <taxon>Metazoa</taxon>
        <taxon>Ecdysozoa</taxon>
        <taxon>Arthropoda</taxon>
        <taxon>Chelicerata</taxon>
        <taxon>Arachnida</taxon>
        <taxon>Acari</taxon>
        <taxon>Acariformes</taxon>
        <taxon>Sarcoptiformes</taxon>
        <taxon>Astigmata</taxon>
        <taxon>Psoroptidia</taxon>
        <taxon>Analgoidea</taxon>
        <taxon>Pyroglyphidae</taxon>
        <taxon>Pyroglyphinae</taxon>
        <taxon>Euroglyphus</taxon>
    </lineage>
</organism>
<accession>A0A1Y3BL99</accession>
<comment type="caution">
    <text evidence="1">The sequence shown here is derived from an EMBL/GenBank/DDBJ whole genome shotgun (WGS) entry which is preliminary data.</text>
</comment>
<evidence type="ECO:0000313" key="2">
    <source>
        <dbReference type="Proteomes" id="UP000194236"/>
    </source>
</evidence>
<name>A0A1Y3BL99_EURMA</name>
<proteinExistence type="predicted"/>
<dbReference type="OrthoDB" id="6021951at2759"/>
<gene>
    <name evidence="1" type="ORF">BLA29_014167</name>
</gene>
<keyword evidence="2" id="KW-1185">Reference proteome</keyword>
<reference evidence="1 2" key="1">
    <citation type="submission" date="2017-03" db="EMBL/GenBank/DDBJ databases">
        <title>Genome Survey of Euroglyphus maynei.</title>
        <authorList>
            <person name="Arlian L.G."/>
            <person name="Morgan M.S."/>
            <person name="Rider S.D."/>
        </authorList>
    </citation>
    <scope>NUCLEOTIDE SEQUENCE [LARGE SCALE GENOMIC DNA]</scope>
    <source>
        <strain evidence="1">Arlian Lab</strain>
        <tissue evidence="1">Whole body</tissue>
    </source>
</reference>
<dbReference type="AlphaFoldDB" id="A0A1Y3BL99"/>
<protein>
    <submittedName>
        <fullName evidence="1">Uncharacterized protein</fullName>
    </submittedName>
</protein>
<dbReference type="Proteomes" id="UP000194236">
    <property type="component" value="Unassembled WGS sequence"/>
</dbReference>
<sequence>MDICCTNGSGTGDSSTICNESNSNICSAYNSTNTLFIGKCRNVRLRRTDPNQSLGFSIRGGKFCLYL</sequence>
<dbReference type="EMBL" id="MUJZ01011837">
    <property type="protein sequence ID" value="OTF81771.1"/>
    <property type="molecule type" value="Genomic_DNA"/>
</dbReference>